<comment type="function">
    <text evidence="6">Has immunoglobulin-binding and hemagglutination properties, and can bind to mannose. Essential for virulence. May be involved in LPS biosynthesis or polysaccharide transport.</text>
</comment>
<keyword evidence="9" id="KW-1185">Reference proteome</keyword>
<dbReference type="GO" id="GO:0030246">
    <property type="term" value="F:carbohydrate binding"/>
    <property type="evidence" value="ECO:0007669"/>
    <property type="project" value="UniProtKB-KW"/>
</dbReference>
<dbReference type="EMBL" id="FOVR01000002">
    <property type="protein sequence ID" value="SFN80325.1"/>
    <property type="molecule type" value="Genomic_DNA"/>
</dbReference>
<evidence type="ECO:0000313" key="8">
    <source>
        <dbReference type="EMBL" id="SFN80325.1"/>
    </source>
</evidence>
<comment type="subcellular location">
    <subcellularLocation>
        <location evidence="1">Membrane</location>
        <topology evidence="1">Single-pass membrane protein</topology>
    </subcellularLocation>
</comment>
<dbReference type="InterPro" id="IPR012413">
    <property type="entry name" value="BA14K"/>
</dbReference>
<proteinExistence type="inferred from homology"/>
<reference evidence="8 9" key="1">
    <citation type="submission" date="2016-10" db="EMBL/GenBank/DDBJ databases">
        <authorList>
            <person name="de Groot N.N."/>
        </authorList>
    </citation>
    <scope>NUCLEOTIDE SEQUENCE [LARGE SCALE GENOMIC DNA]</scope>
    <source>
        <strain evidence="8 9">CGMCC 1.9157</strain>
    </source>
</reference>
<dbReference type="STRING" id="655353.SAMN04488056_10265"/>
<keyword evidence="4" id="KW-1003">Cell membrane</keyword>
<name>A0A1I5C068_9HYPH</name>
<gene>
    <name evidence="8" type="ORF">SAMN04488056_10265</name>
</gene>
<feature type="transmembrane region" description="Helical" evidence="7">
    <location>
        <begin position="64"/>
        <end position="84"/>
    </location>
</feature>
<keyword evidence="7" id="KW-1133">Transmembrane helix</keyword>
<evidence type="ECO:0000313" key="9">
    <source>
        <dbReference type="Proteomes" id="UP000199236"/>
    </source>
</evidence>
<accession>A0A1I5C068</accession>
<evidence type="ECO:0000256" key="3">
    <source>
        <dbReference type="ARBA" id="ARBA00020552"/>
    </source>
</evidence>
<evidence type="ECO:0000256" key="6">
    <source>
        <dbReference type="ARBA" id="ARBA00025321"/>
    </source>
</evidence>
<comment type="similarity">
    <text evidence="2">Belongs to the BA14k family.</text>
</comment>
<dbReference type="Pfam" id="PF07886">
    <property type="entry name" value="BA14K"/>
    <property type="match status" value="1"/>
</dbReference>
<dbReference type="GO" id="GO:0016020">
    <property type="term" value="C:membrane"/>
    <property type="evidence" value="ECO:0007669"/>
    <property type="project" value="UniProtKB-SubCell"/>
</dbReference>
<keyword evidence="5" id="KW-0430">Lectin</keyword>
<sequence>MKLRRTIVASAIALCMGITGLPLGNVNASLGVVGVSEAQAQPAPRWRKKPIRRRPPVRRRSNSNNVGAGVAGAIIGLAVGAIAADAARKNSNRYRAPEWCNVRACSSRYRSFRAYDCTFQPYNGPRRYCRM</sequence>
<keyword evidence="7" id="KW-0812">Transmembrane</keyword>
<organism evidence="8 9">
    <name type="scientific">Cohaesibacter marisflavi</name>
    <dbReference type="NCBI Taxonomy" id="655353"/>
    <lineage>
        <taxon>Bacteria</taxon>
        <taxon>Pseudomonadati</taxon>
        <taxon>Pseudomonadota</taxon>
        <taxon>Alphaproteobacteria</taxon>
        <taxon>Hyphomicrobiales</taxon>
        <taxon>Cohaesibacteraceae</taxon>
    </lineage>
</organism>
<dbReference type="Proteomes" id="UP000199236">
    <property type="component" value="Unassembled WGS sequence"/>
</dbReference>
<dbReference type="RefSeq" id="WP_090069134.1">
    <property type="nucleotide sequence ID" value="NZ_FOVR01000002.1"/>
</dbReference>
<evidence type="ECO:0000256" key="7">
    <source>
        <dbReference type="SAM" id="Phobius"/>
    </source>
</evidence>
<evidence type="ECO:0000256" key="5">
    <source>
        <dbReference type="ARBA" id="ARBA00022734"/>
    </source>
</evidence>
<dbReference type="AlphaFoldDB" id="A0A1I5C068"/>
<evidence type="ECO:0000256" key="2">
    <source>
        <dbReference type="ARBA" id="ARBA00010270"/>
    </source>
</evidence>
<evidence type="ECO:0000256" key="1">
    <source>
        <dbReference type="ARBA" id="ARBA00004167"/>
    </source>
</evidence>
<evidence type="ECO:0000256" key="4">
    <source>
        <dbReference type="ARBA" id="ARBA00022475"/>
    </source>
</evidence>
<keyword evidence="7" id="KW-0472">Membrane</keyword>
<protein>
    <recommendedName>
        <fullName evidence="3">Lectin-like protein BA14k</fullName>
    </recommendedName>
</protein>